<gene>
    <name evidence="1" type="ORF">HK100_012136</name>
</gene>
<dbReference type="Proteomes" id="UP001211907">
    <property type="component" value="Unassembled WGS sequence"/>
</dbReference>
<dbReference type="EMBL" id="JADGJH010000836">
    <property type="protein sequence ID" value="KAJ3122086.1"/>
    <property type="molecule type" value="Genomic_DNA"/>
</dbReference>
<name>A0AAD5T2T4_9FUNG</name>
<keyword evidence="2" id="KW-1185">Reference proteome</keyword>
<accession>A0AAD5T2T4</accession>
<protein>
    <submittedName>
        <fullName evidence="1">Uncharacterized protein</fullName>
    </submittedName>
</protein>
<sequence length="217" mass="24079">MTEFQVNQADKALPEQGVPHNVIVLAEEKKTNTSLYNHSLETNSNTEFKEFSKSLPTYSICPSSSLEIISDISNINFRSSKQRPLTWDSTKSLRNKNLASSVSSLAVHRSNRSSSSLDRKKPQHLLVSTNFGDFLVGPDFGNIESNESISQPNYEAKEKRKDAISASFDSEIGPVQSKLLSTPFSSGLDLFFAELQDLVPMNDSQISNTLNFPKNSL</sequence>
<comment type="caution">
    <text evidence="1">The sequence shown here is derived from an EMBL/GenBank/DDBJ whole genome shotgun (WGS) entry which is preliminary data.</text>
</comment>
<reference evidence="1" key="1">
    <citation type="submission" date="2020-05" db="EMBL/GenBank/DDBJ databases">
        <title>Phylogenomic resolution of chytrid fungi.</title>
        <authorList>
            <person name="Stajich J.E."/>
            <person name="Amses K."/>
            <person name="Simmons R."/>
            <person name="Seto K."/>
            <person name="Myers J."/>
            <person name="Bonds A."/>
            <person name="Quandt C.A."/>
            <person name="Barry K."/>
            <person name="Liu P."/>
            <person name="Grigoriev I."/>
            <person name="Longcore J.E."/>
            <person name="James T.Y."/>
        </authorList>
    </citation>
    <scope>NUCLEOTIDE SEQUENCE</scope>
    <source>
        <strain evidence="1">JEL0513</strain>
    </source>
</reference>
<proteinExistence type="predicted"/>
<organism evidence="1 2">
    <name type="scientific">Physocladia obscura</name>
    <dbReference type="NCBI Taxonomy" id="109957"/>
    <lineage>
        <taxon>Eukaryota</taxon>
        <taxon>Fungi</taxon>
        <taxon>Fungi incertae sedis</taxon>
        <taxon>Chytridiomycota</taxon>
        <taxon>Chytridiomycota incertae sedis</taxon>
        <taxon>Chytridiomycetes</taxon>
        <taxon>Chytridiales</taxon>
        <taxon>Chytriomycetaceae</taxon>
        <taxon>Physocladia</taxon>
    </lineage>
</organism>
<evidence type="ECO:0000313" key="1">
    <source>
        <dbReference type="EMBL" id="KAJ3122086.1"/>
    </source>
</evidence>
<evidence type="ECO:0000313" key="2">
    <source>
        <dbReference type="Proteomes" id="UP001211907"/>
    </source>
</evidence>
<dbReference type="AlphaFoldDB" id="A0AAD5T2T4"/>